<evidence type="ECO:0000256" key="1">
    <source>
        <dbReference type="ARBA" id="ARBA00004496"/>
    </source>
</evidence>
<feature type="domain" description="Rab3-GAP regulatory subunit N-terminal" evidence="5">
    <location>
        <begin position="31"/>
        <end position="429"/>
    </location>
</feature>
<feature type="domain" description="Rab3GAP regulatory subunit C-terminal" evidence="6">
    <location>
        <begin position="721"/>
        <end position="1302"/>
    </location>
</feature>
<dbReference type="InterPro" id="IPR026059">
    <property type="entry name" value="Rab3GAP2"/>
</dbReference>
<evidence type="ECO:0000256" key="4">
    <source>
        <dbReference type="ARBA" id="ARBA00022490"/>
    </source>
</evidence>
<dbReference type="Proteomes" id="UP001549921">
    <property type="component" value="Unassembled WGS sequence"/>
</dbReference>
<comment type="caution">
    <text evidence="7">The sequence shown here is derived from an EMBL/GenBank/DDBJ whole genome shotgun (WGS) entry which is preliminary data.</text>
</comment>
<evidence type="ECO:0000313" key="8">
    <source>
        <dbReference type="Proteomes" id="UP001549921"/>
    </source>
</evidence>
<organism evidence="7 8">
    <name type="scientific">Loxostege sticticalis</name>
    <name type="common">Beet webworm moth</name>
    <dbReference type="NCBI Taxonomy" id="481309"/>
    <lineage>
        <taxon>Eukaryota</taxon>
        <taxon>Metazoa</taxon>
        <taxon>Ecdysozoa</taxon>
        <taxon>Arthropoda</taxon>
        <taxon>Hexapoda</taxon>
        <taxon>Insecta</taxon>
        <taxon>Pterygota</taxon>
        <taxon>Neoptera</taxon>
        <taxon>Endopterygota</taxon>
        <taxon>Lepidoptera</taxon>
        <taxon>Glossata</taxon>
        <taxon>Ditrysia</taxon>
        <taxon>Pyraloidea</taxon>
        <taxon>Crambidae</taxon>
        <taxon>Pyraustinae</taxon>
        <taxon>Loxostege</taxon>
    </lineage>
</organism>
<dbReference type="GO" id="GO:0005737">
    <property type="term" value="C:cytoplasm"/>
    <property type="evidence" value="ECO:0007669"/>
    <property type="project" value="UniProtKB-SubCell"/>
</dbReference>
<evidence type="ECO:0000313" key="7">
    <source>
        <dbReference type="EMBL" id="KAL0831244.1"/>
    </source>
</evidence>
<dbReference type="PANTHER" id="PTHR12472:SF0">
    <property type="entry name" value="RAB3 GTPASE-ACTIVATING PROTEIN NON-CATALYTIC SUBUNIT"/>
    <property type="match status" value="1"/>
</dbReference>
<evidence type="ECO:0008006" key="9">
    <source>
        <dbReference type="Google" id="ProtNLM"/>
    </source>
</evidence>
<name>A0ABD0SZQ6_LOXSC</name>
<proteinExistence type="inferred from homology"/>
<dbReference type="EMBL" id="JBEDNZ010000012">
    <property type="protein sequence ID" value="KAL0831244.1"/>
    <property type="molecule type" value="Genomic_DNA"/>
</dbReference>
<reference evidence="7 8" key="1">
    <citation type="submission" date="2024-06" db="EMBL/GenBank/DDBJ databases">
        <title>A chromosome-level genome assembly of beet webworm, Loxostege sticticalis.</title>
        <authorList>
            <person name="Zhang Y."/>
        </authorList>
    </citation>
    <scope>NUCLEOTIDE SEQUENCE [LARGE SCALE GENOMIC DNA]</scope>
    <source>
        <strain evidence="7">AQ028</strain>
        <tissue evidence="7">Male pupae</tissue>
    </source>
</reference>
<comment type="subcellular location">
    <subcellularLocation>
        <location evidence="1">Cytoplasm</location>
    </subcellularLocation>
</comment>
<keyword evidence="4" id="KW-0963">Cytoplasm</keyword>
<gene>
    <name evidence="7" type="ORF">ABMA28_002094</name>
</gene>
<dbReference type="Pfam" id="PF14656">
    <property type="entry name" value="RAB3GAP2_C"/>
    <property type="match status" value="1"/>
</dbReference>
<dbReference type="Pfam" id="PF14655">
    <property type="entry name" value="RAB3GAP2_N"/>
    <property type="match status" value="1"/>
</dbReference>
<dbReference type="InterPro" id="IPR029257">
    <property type="entry name" value="RAB3GAP2_C"/>
</dbReference>
<protein>
    <recommendedName>
        <fullName evidence="9">Rab3 GTPase-activating protein regulatory subunit</fullName>
    </recommendedName>
</protein>
<keyword evidence="3" id="KW-0343">GTPase activation</keyword>
<dbReference type="PANTHER" id="PTHR12472">
    <property type="entry name" value="RAB3-GAP REGULATORY DOMAIN"/>
    <property type="match status" value="1"/>
</dbReference>
<comment type="similarity">
    <text evidence="2">Belongs to the Rab3-GAP regulatory subunit family.</text>
</comment>
<sequence>MSCEVEQIADCGDISNISRALFITEREETNWLTQCSLSLSSCGNLLAVGHKKRLCLLTSQWISSTDSNTYLVSWSGTLSCDITTLLALPICPSQQSSQNGPDWFCIIVGFKNGNVGFYTNTGHLLLMEKLDEKPVMKISCHTGTYGTLPDDVHILFQTCECIVSGPSLFQTLRIAKSQLARVQAGIQTDYAVDSRNINIRKWIFSDHEAINDAEVVGIELKNAYDHLLAASTYGGYDTWYRSVPPVNSLILGAGGKPYVGFHYALEGGTTPPLQDVARAVANKIKSALPGWLGGGSSENTSQSLEPLVRSETLTLRSGLYDAQRQGSSVVISPDRRLAAIADSFGRVAVLDVKKGHLIRLFKGYRDAQCAFVQIFDVDHKKPQMSTVKEIKRAIFLIIYNPKKGLIDIRLMQRGNRVAVFTATKNGQLIYNTCGLVGAEKNYTHKKLNYPEFQCVLIDPDGKLKRFTIPFFYALDGEHSERSKDLHALRELRDSIKKTSTVTEDFEEEVINRAAELKTLQLKKHCLEMLIRNSVIPPKIVMSCLKIFWDSIQHDNLNAQEEEIEKFFVNLGLLTLFYRYINSENTDDMEELLAKICDNFNLQETVHAKYLDESEDSSCGFHLLEDDNCILERLLHLARESDYKEHQHARVKFADSKTNNYKDFISSFALDRNASCISLKSDLSIEKLNNLASDTFKSIFKMKELQMLTQYVKKSNMDPKGIVQLLIMHLMNMPLEEITIELIEKFIETLFYLSCASEEATQITYNEVSPWWQSIRDILVEMSCPLRSMIVAMACKAVSRIFENKEDAWESVTKENAKWGILIGKLEDISILSIILMFKDEFTGKQSPKIQFDDFNINLKYIYTRGKGSITELIAKWLCGMGVPPEAVIANELLEIQTASNFDDPKNVDECNTDADSPENLFLENHRNLVDDNPKIFKWLSLLRRQFPLSTIANYIVANMCWENAIAWQKNMHNTSELQAVVSCLKNITDLHLRLGLYSIIWSTYIKHSFEVICRLVNKVGRLPKDPLCLQDVGLSNTNMVKFLEIVTDFLNTFSVCSSTSINQEKTNIRFEKIWDESTPSLVEVAQDAKPVNCDILNLNYQIACTIYYQCHFNLKFSKPLDTMYDIDYQYIIEALAGNIVHREISLKASEKIRNPRMKFITKLIRAAIETITVSENGGPHTEYNNQECTIWIEKILVLADLWNIDNDFINRQQVIGLYHLGYDMLAENILTYVKDPELLMPPLLAISIQRLKRSLEHSSNQPEWIVSISPNLYKRLQNTVLDTSVPAHPSLTTTVILLQKLLFQIHRRASDSSSNLQNVKLTELIIENCEVLTKRKL</sequence>
<dbReference type="InterPro" id="IPR032839">
    <property type="entry name" value="RAB3GAP_N"/>
</dbReference>
<evidence type="ECO:0000259" key="5">
    <source>
        <dbReference type="Pfam" id="PF14655"/>
    </source>
</evidence>
<accession>A0ABD0SZQ6</accession>
<dbReference type="GO" id="GO:0005096">
    <property type="term" value="F:GTPase activator activity"/>
    <property type="evidence" value="ECO:0007669"/>
    <property type="project" value="UniProtKB-KW"/>
</dbReference>
<evidence type="ECO:0000256" key="2">
    <source>
        <dbReference type="ARBA" id="ARBA00008153"/>
    </source>
</evidence>
<evidence type="ECO:0000259" key="6">
    <source>
        <dbReference type="Pfam" id="PF14656"/>
    </source>
</evidence>
<evidence type="ECO:0000256" key="3">
    <source>
        <dbReference type="ARBA" id="ARBA00022468"/>
    </source>
</evidence>